<dbReference type="Pfam" id="PF00106">
    <property type="entry name" value="adh_short"/>
    <property type="match status" value="1"/>
</dbReference>
<keyword evidence="1" id="KW-0521">NADP</keyword>
<dbReference type="GO" id="GO:0030497">
    <property type="term" value="P:fatty acid elongation"/>
    <property type="evidence" value="ECO:0007669"/>
    <property type="project" value="TreeGrafter"/>
</dbReference>
<dbReference type="OrthoDB" id="9810734at2"/>
<accession>A0A1G8S335</accession>
<name>A0A1G8S335_9PSED</name>
<dbReference type="SUPFAM" id="SSF51735">
    <property type="entry name" value="NAD(P)-binding Rossmann-fold domains"/>
    <property type="match status" value="1"/>
</dbReference>
<dbReference type="Gene3D" id="3.40.50.720">
    <property type="entry name" value="NAD(P)-binding Rossmann-like Domain"/>
    <property type="match status" value="1"/>
</dbReference>
<dbReference type="PANTHER" id="PTHR43086:SF2">
    <property type="entry name" value="HYDROXYSTEROID DEHYDROGENASE-LIKE PROTEIN 1"/>
    <property type="match status" value="1"/>
</dbReference>
<dbReference type="Proteomes" id="UP000182894">
    <property type="component" value="Unassembled WGS sequence"/>
</dbReference>
<keyword evidence="2" id="KW-0560">Oxidoreductase</keyword>
<dbReference type="PANTHER" id="PTHR43086">
    <property type="entry name" value="VERY-LONG-CHAIN 3-OXOOACYL-COA REDUCTASE"/>
    <property type="match status" value="1"/>
</dbReference>
<organism evidence="3 4">
    <name type="scientific">Pseudomonas abietaniphila</name>
    <dbReference type="NCBI Taxonomy" id="89065"/>
    <lineage>
        <taxon>Bacteria</taxon>
        <taxon>Pseudomonadati</taxon>
        <taxon>Pseudomonadota</taxon>
        <taxon>Gammaproteobacteria</taxon>
        <taxon>Pseudomonadales</taxon>
        <taxon>Pseudomonadaceae</taxon>
        <taxon>Pseudomonas</taxon>
    </lineage>
</organism>
<gene>
    <name evidence="3" type="ORF">SAMN05216605_12411</name>
</gene>
<dbReference type="RefSeq" id="WP_074758718.1">
    <property type="nucleotide sequence ID" value="NZ_FNCO01000024.1"/>
</dbReference>
<dbReference type="GO" id="GO:0016491">
    <property type="term" value="F:oxidoreductase activity"/>
    <property type="evidence" value="ECO:0007669"/>
    <property type="project" value="UniProtKB-KW"/>
</dbReference>
<sequence length="145" mass="15869">MFKHRGTVVITGVSSARSQAYARQMAVDGYDLILIAQDLERLHTLARRITDASGQSVEVIAGNLSVEQDRQRIARALSQDASITLLVNYAAPLSCSSGLWRALKPGFMRRRRGAVVEVTGKAACPTEDVAWTEYLLGMRNTGLPH</sequence>
<evidence type="ECO:0000256" key="2">
    <source>
        <dbReference type="ARBA" id="ARBA00023002"/>
    </source>
</evidence>
<reference evidence="4" key="1">
    <citation type="submission" date="2016-10" db="EMBL/GenBank/DDBJ databases">
        <authorList>
            <person name="Varghese N."/>
            <person name="Submissions S."/>
        </authorList>
    </citation>
    <scope>NUCLEOTIDE SEQUENCE [LARGE SCALE GENOMIC DNA]</scope>
    <source>
        <strain evidence="4">ATCC 700689</strain>
    </source>
</reference>
<protein>
    <submittedName>
        <fullName evidence="3">Short chain dehydrogenase</fullName>
    </submittedName>
</protein>
<evidence type="ECO:0000313" key="3">
    <source>
        <dbReference type="EMBL" id="SDJ23637.1"/>
    </source>
</evidence>
<dbReference type="InterPro" id="IPR002347">
    <property type="entry name" value="SDR_fam"/>
</dbReference>
<dbReference type="AlphaFoldDB" id="A0A1G8S335"/>
<dbReference type="InterPro" id="IPR036291">
    <property type="entry name" value="NAD(P)-bd_dom_sf"/>
</dbReference>
<dbReference type="STRING" id="89065.SAMN05216605_12411"/>
<proteinExistence type="predicted"/>
<keyword evidence="4" id="KW-1185">Reference proteome</keyword>
<evidence type="ECO:0000256" key="1">
    <source>
        <dbReference type="ARBA" id="ARBA00022857"/>
    </source>
</evidence>
<dbReference type="EMBL" id="FNCO01000024">
    <property type="protein sequence ID" value="SDJ23637.1"/>
    <property type="molecule type" value="Genomic_DNA"/>
</dbReference>
<evidence type="ECO:0000313" key="4">
    <source>
        <dbReference type="Proteomes" id="UP000182894"/>
    </source>
</evidence>